<evidence type="ECO:0000256" key="8">
    <source>
        <dbReference type="ARBA" id="ARBA00047559"/>
    </source>
</evidence>
<keyword evidence="7 10" id="KW-0067">ATP-binding</keyword>
<evidence type="ECO:0000256" key="7">
    <source>
        <dbReference type="ARBA" id="ARBA00022840"/>
    </source>
</evidence>
<dbReference type="GO" id="GO:1902065">
    <property type="term" value="P:response to L-glutamate"/>
    <property type="evidence" value="ECO:0007669"/>
    <property type="project" value="UniProtKB-ARBA"/>
</dbReference>
<dbReference type="InterPro" id="IPR050538">
    <property type="entry name" value="MAP_kinase_kinase_kinase"/>
</dbReference>
<feature type="region of interest" description="Disordered" evidence="11">
    <location>
        <begin position="9"/>
        <end position="58"/>
    </location>
</feature>
<feature type="compositionally biased region" description="Basic and acidic residues" evidence="11">
    <location>
        <begin position="237"/>
        <end position="249"/>
    </location>
</feature>
<dbReference type="SUPFAM" id="SSF56112">
    <property type="entry name" value="Protein kinase-like (PK-like)"/>
    <property type="match status" value="1"/>
</dbReference>
<keyword evidence="5 10" id="KW-0547">Nucleotide-binding</keyword>
<dbReference type="InterPro" id="IPR011009">
    <property type="entry name" value="Kinase-like_dom_sf"/>
</dbReference>
<comment type="catalytic activity">
    <reaction evidence="9">
        <text>L-seryl-[protein] + ATP = O-phospho-L-seryl-[protein] + ADP + H(+)</text>
        <dbReference type="Rhea" id="RHEA:17989"/>
        <dbReference type="Rhea" id="RHEA-COMP:9863"/>
        <dbReference type="Rhea" id="RHEA-COMP:11604"/>
        <dbReference type="ChEBI" id="CHEBI:15378"/>
        <dbReference type="ChEBI" id="CHEBI:29999"/>
        <dbReference type="ChEBI" id="CHEBI:30616"/>
        <dbReference type="ChEBI" id="CHEBI:83421"/>
        <dbReference type="ChEBI" id="CHEBI:456216"/>
        <dbReference type="EC" id="2.7.11.25"/>
    </reaction>
</comment>
<feature type="region of interest" description="Disordered" evidence="11">
    <location>
        <begin position="237"/>
        <end position="257"/>
    </location>
</feature>
<dbReference type="InterPro" id="IPR017441">
    <property type="entry name" value="Protein_kinase_ATP_BS"/>
</dbReference>
<evidence type="ECO:0000259" key="12">
    <source>
        <dbReference type="PROSITE" id="PS50011"/>
    </source>
</evidence>
<dbReference type="PROSITE" id="PS00107">
    <property type="entry name" value="PROTEIN_KINASE_ATP"/>
    <property type="match status" value="1"/>
</dbReference>
<feature type="compositionally biased region" description="Low complexity" evidence="11">
    <location>
        <begin position="42"/>
        <end position="53"/>
    </location>
</feature>
<comment type="similarity">
    <text evidence="1">Belongs to the protein kinase superfamily. STE Ser/Thr protein kinase family. MAP kinase kinase kinase subfamily.</text>
</comment>
<organism evidence="13 14">
    <name type="scientific">Nepenthes gracilis</name>
    <name type="common">Slender pitcher plant</name>
    <dbReference type="NCBI Taxonomy" id="150966"/>
    <lineage>
        <taxon>Eukaryota</taxon>
        <taxon>Viridiplantae</taxon>
        <taxon>Streptophyta</taxon>
        <taxon>Embryophyta</taxon>
        <taxon>Tracheophyta</taxon>
        <taxon>Spermatophyta</taxon>
        <taxon>Magnoliopsida</taxon>
        <taxon>eudicotyledons</taxon>
        <taxon>Gunneridae</taxon>
        <taxon>Pentapetalae</taxon>
        <taxon>Caryophyllales</taxon>
        <taxon>Nepenthaceae</taxon>
        <taxon>Nepenthes</taxon>
    </lineage>
</organism>
<name>A0AAD3XV25_NEPGR</name>
<dbReference type="PROSITE" id="PS00108">
    <property type="entry name" value="PROTEIN_KINASE_ST"/>
    <property type="match status" value="1"/>
</dbReference>
<dbReference type="InterPro" id="IPR008271">
    <property type="entry name" value="Ser/Thr_kinase_AS"/>
</dbReference>
<dbReference type="Gene3D" id="1.10.510.10">
    <property type="entry name" value="Transferase(Phosphotransferase) domain 1"/>
    <property type="match status" value="1"/>
</dbReference>
<comment type="caution">
    <text evidence="13">The sequence shown here is derived from an EMBL/GenBank/DDBJ whole genome shotgun (WGS) entry which is preliminary data.</text>
</comment>
<sequence>MHHLLKIFADRKQRKGMIQTRSPRPKLVRRNAAKNFDYAPTSSASSSSSARSSTGFQTRSLDISQEQASFRIEGNVGELDSVCRSLGISGPDDFEIPKELWEAMKSRSSDVTQQYKLIQLDLEESEEPKKHIMPRLVRSYESEALKKSEVQGVDYDLCDTFEGTFQVGEVLGACKRSCKSAGSRGIRGDRPQLLHTHPPEMSLPVLDNICSTWGPVEELGPEDEVEPSLICHETFHSSDDVKEDERENADQEGINEGSVGETVVLSGSCSFDTSHDDDSSSTTLEPVSIVSPNGRLRGHITAGWEKGELLGQGSFGKVYTAFSSEGFFFAVKEVSLIEHGSQGRESIYMLEQEIELLSRFEHENIVRYLGTDKDKSKLYIFLELVTQGSLASLYQKYQLRDSHVSSYTRQILLGLKYLHDRNVVHRDIKCANILVASDGIVKLADFGLAKATKLNDLKSSKGTAFWMAPEVVHRKNEGYGLPADIWSLGCTVLEMLTSHVPYHPLEFMQALFRIGKGEPPPVPDTLSRDARGFILECLQRSLIVKKKIEEPC</sequence>
<dbReference type="InterPro" id="IPR000719">
    <property type="entry name" value="Prot_kinase_dom"/>
</dbReference>
<evidence type="ECO:0000256" key="3">
    <source>
        <dbReference type="ARBA" id="ARBA00022527"/>
    </source>
</evidence>
<keyword evidence="14" id="KW-1185">Reference proteome</keyword>
<evidence type="ECO:0000256" key="11">
    <source>
        <dbReference type="SAM" id="MobiDB-lite"/>
    </source>
</evidence>
<feature type="compositionally biased region" description="Basic residues" evidence="11">
    <location>
        <begin position="23"/>
        <end position="32"/>
    </location>
</feature>
<evidence type="ECO:0000313" key="13">
    <source>
        <dbReference type="EMBL" id="GMH17430.1"/>
    </source>
</evidence>
<proteinExistence type="inferred from homology"/>
<dbReference type="SMART" id="SM00220">
    <property type="entry name" value="S_TKc"/>
    <property type="match status" value="1"/>
</dbReference>
<dbReference type="EMBL" id="BSYO01000017">
    <property type="protein sequence ID" value="GMH17430.1"/>
    <property type="molecule type" value="Genomic_DNA"/>
</dbReference>
<evidence type="ECO:0000256" key="10">
    <source>
        <dbReference type="PROSITE-ProRule" id="PRU10141"/>
    </source>
</evidence>
<keyword evidence="4" id="KW-0808">Transferase</keyword>
<gene>
    <name evidence="13" type="ORF">Nepgr_019271</name>
</gene>
<evidence type="ECO:0000256" key="1">
    <source>
        <dbReference type="ARBA" id="ARBA00006529"/>
    </source>
</evidence>
<dbReference type="FunFam" id="1.10.510.10:FF:000359">
    <property type="entry name" value="Mitogen-activated protein kinase 1, putative, expressed"/>
    <property type="match status" value="1"/>
</dbReference>
<dbReference type="Proteomes" id="UP001279734">
    <property type="component" value="Unassembled WGS sequence"/>
</dbReference>
<evidence type="ECO:0000256" key="4">
    <source>
        <dbReference type="ARBA" id="ARBA00022679"/>
    </source>
</evidence>
<evidence type="ECO:0000256" key="9">
    <source>
        <dbReference type="ARBA" id="ARBA00048329"/>
    </source>
</evidence>
<feature type="domain" description="Protein kinase" evidence="12">
    <location>
        <begin position="304"/>
        <end position="552"/>
    </location>
</feature>
<comment type="catalytic activity">
    <reaction evidence="8">
        <text>L-threonyl-[protein] + ATP = O-phospho-L-threonyl-[protein] + ADP + H(+)</text>
        <dbReference type="Rhea" id="RHEA:46608"/>
        <dbReference type="Rhea" id="RHEA-COMP:11060"/>
        <dbReference type="Rhea" id="RHEA-COMP:11605"/>
        <dbReference type="ChEBI" id="CHEBI:15378"/>
        <dbReference type="ChEBI" id="CHEBI:30013"/>
        <dbReference type="ChEBI" id="CHEBI:30616"/>
        <dbReference type="ChEBI" id="CHEBI:61977"/>
        <dbReference type="ChEBI" id="CHEBI:456216"/>
        <dbReference type="EC" id="2.7.11.25"/>
    </reaction>
</comment>
<dbReference type="GO" id="GO:0005737">
    <property type="term" value="C:cytoplasm"/>
    <property type="evidence" value="ECO:0007669"/>
    <property type="project" value="TreeGrafter"/>
</dbReference>
<accession>A0AAD3XV25</accession>
<dbReference type="GO" id="GO:0005524">
    <property type="term" value="F:ATP binding"/>
    <property type="evidence" value="ECO:0007669"/>
    <property type="project" value="UniProtKB-UniRule"/>
</dbReference>
<dbReference type="Pfam" id="PF00069">
    <property type="entry name" value="Pkinase"/>
    <property type="match status" value="1"/>
</dbReference>
<dbReference type="PROSITE" id="PS50011">
    <property type="entry name" value="PROTEIN_KINASE_DOM"/>
    <property type="match status" value="1"/>
</dbReference>
<reference evidence="13" key="1">
    <citation type="submission" date="2023-05" db="EMBL/GenBank/DDBJ databases">
        <title>Nepenthes gracilis genome sequencing.</title>
        <authorList>
            <person name="Fukushima K."/>
        </authorList>
    </citation>
    <scope>NUCLEOTIDE SEQUENCE</scope>
    <source>
        <strain evidence="13">SING2019-196</strain>
    </source>
</reference>
<dbReference type="PANTHER" id="PTHR48016">
    <property type="entry name" value="MAP KINASE KINASE KINASE SSK2-RELATED-RELATED"/>
    <property type="match status" value="1"/>
</dbReference>
<dbReference type="AlphaFoldDB" id="A0AAD3XV25"/>
<evidence type="ECO:0000256" key="2">
    <source>
        <dbReference type="ARBA" id="ARBA00012406"/>
    </source>
</evidence>
<feature type="binding site" evidence="10">
    <location>
        <position position="332"/>
    </location>
    <ligand>
        <name>ATP</name>
        <dbReference type="ChEBI" id="CHEBI:30616"/>
    </ligand>
</feature>
<evidence type="ECO:0000313" key="14">
    <source>
        <dbReference type="Proteomes" id="UP001279734"/>
    </source>
</evidence>
<evidence type="ECO:0000256" key="5">
    <source>
        <dbReference type="ARBA" id="ARBA00022741"/>
    </source>
</evidence>
<dbReference type="GO" id="GO:0004709">
    <property type="term" value="F:MAP kinase kinase kinase activity"/>
    <property type="evidence" value="ECO:0007669"/>
    <property type="project" value="UniProtKB-EC"/>
</dbReference>
<keyword evidence="3" id="KW-0723">Serine/threonine-protein kinase</keyword>
<keyword evidence="6" id="KW-0418">Kinase</keyword>
<protein>
    <recommendedName>
        <fullName evidence="2">mitogen-activated protein kinase kinase kinase</fullName>
        <ecNumber evidence="2">2.7.11.25</ecNumber>
    </recommendedName>
</protein>
<dbReference type="EC" id="2.7.11.25" evidence="2"/>
<evidence type="ECO:0000256" key="6">
    <source>
        <dbReference type="ARBA" id="ARBA00022777"/>
    </source>
</evidence>
<dbReference type="PANTHER" id="PTHR48016:SF29">
    <property type="entry name" value="MITOGEN-ACTIVATED PROTEIN KINASE KINASE KINASE 1-RELATED"/>
    <property type="match status" value="1"/>
</dbReference>